<dbReference type="Pfam" id="PF03446">
    <property type="entry name" value="NAD_binding_2"/>
    <property type="match status" value="1"/>
</dbReference>
<evidence type="ECO:0000313" key="16">
    <source>
        <dbReference type="EMBL" id="MBR0576478.1"/>
    </source>
</evidence>
<dbReference type="Gene3D" id="1.10.1040.10">
    <property type="entry name" value="N-(1-d-carboxylethyl)-l-norvaline Dehydrogenase, domain 2"/>
    <property type="match status" value="1"/>
</dbReference>
<comment type="catalytic activity">
    <reaction evidence="9 10 14">
        <text>6-phospho-D-gluconate + NADP(+) = D-ribulose 5-phosphate + CO2 + NADPH</text>
        <dbReference type="Rhea" id="RHEA:10116"/>
        <dbReference type="ChEBI" id="CHEBI:16526"/>
        <dbReference type="ChEBI" id="CHEBI:57783"/>
        <dbReference type="ChEBI" id="CHEBI:58121"/>
        <dbReference type="ChEBI" id="CHEBI:58349"/>
        <dbReference type="ChEBI" id="CHEBI:58759"/>
        <dbReference type="EC" id="1.1.1.44"/>
    </reaction>
</comment>
<evidence type="ECO:0000256" key="13">
    <source>
        <dbReference type="PIRSR" id="PIRSR000109-3"/>
    </source>
</evidence>
<feature type="active site" description="Proton donor" evidence="11">
    <location>
        <position position="192"/>
    </location>
</feature>
<feature type="binding site" description="in other chain" evidence="12">
    <location>
        <begin position="128"/>
        <end position="130"/>
    </location>
    <ligand>
        <name>substrate</name>
        <note>ligand shared between dimeric partners</note>
    </ligand>
</feature>
<evidence type="ECO:0000256" key="11">
    <source>
        <dbReference type="PIRSR" id="PIRSR000109-1"/>
    </source>
</evidence>
<feature type="binding site" evidence="13">
    <location>
        <position position="102"/>
    </location>
    <ligand>
        <name>NADP(+)</name>
        <dbReference type="ChEBI" id="CHEBI:58349"/>
    </ligand>
</feature>
<dbReference type="AlphaFoldDB" id="A0A941HRD2"/>
<evidence type="ECO:0000256" key="8">
    <source>
        <dbReference type="ARBA" id="ARBA00023126"/>
    </source>
</evidence>
<evidence type="ECO:0000256" key="5">
    <source>
        <dbReference type="ARBA" id="ARBA00022857"/>
    </source>
</evidence>
<dbReference type="Pfam" id="PF00393">
    <property type="entry name" value="6PGD"/>
    <property type="match status" value="1"/>
</dbReference>
<keyword evidence="5 10" id="KW-0521">NADP</keyword>
<dbReference type="FunFam" id="3.40.50.720:FF:000007">
    <property type="entry name" value="6-phosphogluconate dehydrogenase, decarboxylating"/>
    <property type="match status" value="1"/>
</dbReference>
<comment type="similarity">
    <text evidence="3 10 14">Belongs to the 6-phosphogluconate dehydrogenase family.</text>
</comment>
<dbReference type="InterPro" id="IPR006114">
    <property type="entry name" value="6PGDH_C"/>
</dbReference>
<sequence length="483" mass="52897">MLGDIGIYGFRVMGENLARNMESKGYTVSIMNRTTEVIRDFMEGKGKGKNFLPAETVEEFAASLKKPRKIMLMIKAGTTVDATIDVLLPHLEEGDILIDGGNSNYEDTERRVHALQEKGIRYVGSGVSGGELGALYGPSLMPGGSREAWPEIEEIFRAISAKAGVHGDEACTTWIGNGGAGHYVKTIHNGIEYGDMQLISETYAIMRDVLKIDNAKMAEVFSAWNEGSLKSYLVEITAEILGEKEADGGYLVNRILDTAMQKGTGKWTVISALEEGQPVSLITEAVYARILSSMKEERVEASKGVTRPEGETPETGKALKALEKALYAAKVISYAQGFSLLKAASAHYHWELNLGEIASIWRGGCIIRSAFLDEIRKAYDTNPALQNLMLDSFFHDALVEAVKGLREVMVLGVTHGVALPAMGAALSYYDGYHTENLPANLLQAQRDYFGAHMFERTDKARGEFFHHDWSGEGGNTASTIYKI</sequence>
<comment type="subunit">
    <text evidence="4 10">Homodimer.</text>
</comment>
<keyword evidence="7 14" id="KW-0311">Gluconate utilization</keyword>
<dbReference type="InterPro" id="IPR006113">
    <property type="entry name" value="6PGDH_Gnd/GntZ"/>
</dbReference>
<feature type="binding site" description="in other chain" evidence="12">
    <location>
        <position position="289"/>
    </location>
    <ligand>
        <name>substrate</name>
        <note>ligand shared between dimeric partners</note>
    </ligand>
</feature>
<dbReference type="FunFam" id="1.20.5.320:FF:000002">
    <property type="entry name" value="6-phosphogluconate dehydrogenase, decarboxylating"/>
    <property type="match status" value="1"/>
</dbReference>
<feature type="binding site" evidence="13">
    <location>
        <begin position="9"/>
        <end position="14"/>
    </location>
    <ligand>
        <name>NADP(+)</name>
        <dbReference type="ChEBI" id="CHEBI:58349"/>
    </ligand>
</feature>
<dbReference type="InterPro" id="IPR006115">
    <property type="entry name" value="6PGDH_NADP-bd"/>
</dbReference>
<reference evidence="16" key="1">
    <citation type="submission" date="2021-04" db="EMBL/GenBank/DDBJ databases">
        <title>Proteiniclasticum sedimins sp. nov., an obligate anaerobic bacterium isolated from anaerobic sludge.</title>
        <authorList>
            <person name="Liu J."/>
        </authorList>
    </citation>
    <scope>NUCLEOTIDE SEQUENCE</scope>
    <source>
        <strain evidence="16">BAD-10</strain>
    </source>
</reference>
<keyword evidence="6 10" id="KW-0560">Oxidoreductase</keyword>
<evidence type="ECO:0000256" key="3">
    <source>
        <dbReference type="ARBA" id="ARBA00008419"/>
    </source>
</evidence>
<evidence type="ECO:0000256" key="10">
    <source>
        <dbReference type="PIRNR" id="PIRNR000109"/>
    </source>
</evidence>
<dbReference type="EMBL" id="JAGSCS010000011">
    <property type="protein sequence ID" value="MBR0576478.1"/>
    <property type="molecule type" value="Genomic_DNA"/>
</dbReference>
<feature type="binding site" description="in other chain" evidence="12">
    <location>
        <position position="102"/>
    </location>
    <ligand>
        <name>substrate</name>
        <note>ligand shared between dimeric partners</note>
    </ligand>
</feature>
<dbReference type="Gene3D" id="3.40.50.720">
    <property type="entry name" value="NAD(P)-binding Rossmann-like Domain"/>
    <property type="match status" value="1"/>
</dbReference>
<organism evidence="16 17">
    <name type="scientific">Proteiniclasticum sediminis</name>
    <dbReference type="NCBI Taxonomy" id="2804028"/>
    <lineage>
        <taxon>Bacteria</taxon>
        <taxon>Bacillati</taxon>
        <taxon>Bacillota</taxon>
        <taxon>Clostridia</taxon>
        <taxon>Eubacteriales</taxon>
        <taxon>Clostridiaceae</taxon>
        <taxon>Proteiniclasticum</taxon>
    </lineage>
</organism>
<evidence type="ECO:0000256" key="7">
    <source>
        <dbReference type="ARBA" id="ARBA00023064"/>
    </source>
</evidence>
<dbReference type="PANTHER" id="PTHR11811">
    <property type="entry name" value="6-PHOSPHOGLUCONATE DEHYDROGENASE"/>
    <property type="match status" value="1"/>
</dbReference>
<feature type="binding site" evidence="13">
    <location>
        <begin position="74"/>
        <end position="76"/>
    </location>
    <ligand>
        <name>NADP(+)</name>
        <dbReference type="ChEBI" id="CHEBI:58349"/>
    </ligand>
</feature>
<evidence type="ECO:0000256" key="1">
    <source>
        <dbReference type="ARBA" id="ARBA00002526"/>
    </source>
</evidence>
<evidence type="ECO:0000256" key="6">
    <source>
        <dbReference type="ARBA" id="ARBA00023002"/>
    </source>
</evidence>
<feature type="binding site" description="in other chain" evidence="12">
    <location>
        <position position="193"/>
    </location>
    <ligand>
        <name>substrate</name>
        <note>ligand shared between dimeric partners</note>
    </ligand>
</feature>
<dbReference type="NCBIfam" id="TIGR00873">
    <property type="entry name" value="gnd"/>
    <property type="match status" value="1"/>
</dbReference>
<dbReference type="RefSeq" id="WP_211801458.1">
    <property type="nucleotide sequence ID" value="NZ_JAGSCS010000011.1"/>
</dbReference>
<gene>
    <name evidence="16" type="primary">gnd</name>
    <name evidence="16" type="ORF">KCG48_09010</name>
</gene>
<dbReference type="InterPro" id="IPR036291">
    <property type="entry name" value="NAD(P)-bd_dom_sf"/>
</dbReference>
<dbReference type="GO" id="GO:0050661">
    <property type="term" value="F:NADP binding"/>
    <property type="evidence" value="ECO:0007669"/>
    <property type="project" value="InterPro"/>
</dbReference>
<dbReference type="EC" id="1.1.1.44" evidence="10 14"/>
<protein>
    <recommendedName>
        <fullName evidence="10 14">6-phosphogluconate dehydrogenase, decarboxylating</fullName>
        <ecNumber evidence="10 14">1.1.1.44</ecNumber>
    </recommendedName>
</protein>
<comment type="caution">
    <text evidence="16">The sequence shown here is derived from an EMBL/GenBank/DDBJ whole genome shotgun (WGS) entry which is preliminary data.</text>
</comment>
<name>A0A941HRD2_9CLOT</name>
<evidence type="ECO:0000256" key="2">
    <source>
        <dbReference type="ARBA" id="ARBA00004874"/>
    </source>
</evidence>
<feature type="domain" description="6-phosphogluconate dehydrogenase C-terminal" evidence="15">
    <location>
        <begin position="181"/>
        <end position="470"/>
    </location>
</feature>
<keyword evidence="17" id="KW-1185">Reference proteome</keyword>
<proteinExistence type="inferred from homology"/>
<feature type="binding site" evidence="13">
    <location>
        <begin position="32"/>
        <end position="34"/>
    </location>
    <ligand>
        <name>NADP(+)</name>
        <dbReference type="ChEBI" id="CHEBI:58349"/>
    </ligand>
</feature>
<dbReference type="SMART" id="SM01350">
    <property type="entry name" value="6PGD"/>
    <property type="match status" value="1"/>
</dbReference>
<dbReference type="InterPro" id="IPR006183">
    <property type="entry name" value="Pgluconate_DH"/>
</dbReference>
<dbReference type="GO" id="GO:0019521">
    <property type="term" value="P:D-gluconate metabolic process"/>
    <property type="evidence" value="ECO:0007669"/>
    <property type="project" value="UniProtKB-KW"/>
</dbReference>
<evidence type="ECO:0000256" key="12">
    <source>
        <dbReference type="PIRSR" id="PIRSR000109-2"/>
    </source>
</evidence>
<feature type="active site" description="Proton acceptor" evidence="11">
    <location>
        <position position="185"/>
    </location>
</feature>
<dbReference type="SUPFAM" id="SSF48179">
    <property type="entry name" value="6-phosphogluconate dehydrogenase C-terminal domain-like"/>
    <property type="match status" value="1"/>
</dbReference>
<feature type="binding site" description="in other chain" evidence="12">
    <location>
        <begin position="188"/>
        <end position="189"/>
    </location>
    <ligand>
        <name>substrate</name>
        <note>ligand shared between dimeric partners</note>
    </ligand>
</feature>
<feature type="binding site" evidence="12">
    <location>
        <position position="452"/>
    </location>
    <ligand>
        <name>substrate</name>
        <note>ligand shared between dimeric partners</note>
    </ligand>
</feature>
<dbReference type="PRINTS" id="PR00076">
    <property type="entry name" value="6PGDHDRGNASE"/>
</dbReference>
<dbReference type="InterPro" id="IPR013328">
    <property type="entry name" value="6PGD_dom2"/>
</dbReference>
<evidence type="ECO:0000256" key="4">
    <source>
        <dbReference type="ARBA" id="ARBA00011738"/>
    </source>
</evidence>
<evidence type="ECO:0000256" key="14">
    <source>
        <dbReference type="RuleBase" id="RU000485"/>
    </source>
</evidence>
<dbReference type="GO" id="GO:0006098">
    <property type="term" value="P:pentose-phosphate shunt"/>
    <property type="evidence" value="ECO:0007669"/>
    <property type="project" value="UniProtKB-KW"/>
</dbReference>
<feature type="binding site" evidence="12">
    <location>
        <position position="446"/>
    </location>
    <ligand>
        <name>substrate</name>
        <note>ligand shared between dimeric partners</note>
    </ligand>
</feature>
<comment type="pathway">
    <text evidence="2 10 14">Carbohydrate degradation; pentose phosphate pathway; D-ribulose 5-phosphate from D-glucose 6-phosphate (oxidative stage): step 3/3.</text>
</comment>
<evidence type="ECO:0000256" key="9">
    <source>
        <dbReference type="ARBA" id="ARBA00048640"/>
    </source>
</evidence>
<keyword evidence="8 10" id="KW-0570">Pentose shunt</keyword>
<dbReference type="PIRSF" id="PIRSF000109">
    <property type="entry name" value="6PGD"/>
    <property type="match status" value="1"/>
</dbReference>
<dbReference type="GO" id="GO:0004616">
    <property type="term" value="F:phosphogluconate dehydrogenase (decarboxylating) activity"/>
    <property type="evidence" value="ECO:0007669"/>
    <property type="project" value="UniProtKB-EC"/>
</dbReference>
<dbReference type="Gene3D" id="1.20.5.320">
    <property type="entry name" value="6-Phosphogluconate Dehydrogenase, domain 3"/>
    <property type="match status" value="1"/>
</dbReference>
<dbReference type="SUPFAM" id="SSF51735">
    <property type="entry name" value="NAD(P)-binding Rossmann-fold domains"/>
    <property type="match status" value="1"/>
</dbReference>
<dbReference type="InterPro" id="IPR008927">
    <property type="entry name" value="6-PGluconate_DH-like_C_sf"/>
</dbReference>
<evidence type="ECO:0000259" key="15">
    <source>
        <dbReference type="SMART" id="SM01350"/>
    </source>
</evidence>
<dbReference type="FunFam" id="1.10.1040.10:FF:000002">
    <property type="entry name" value="6-phosphogluconate dehydrogenase, decarboxylating"/>
    <property type="match status" value="1"/>
</dbReference>
<dbReference type="Proteomes" id="UP000675379">
    <property type="component" value="Unassembled WGS sequence"/>
</dbReference>
<comment type="function">
    <text evidence="1 10">Catalyzes the oxidative decarboxylation of 6-phosphogluconate to ribulose 5-phosphate and CO(2), with concomitant reduction of NADP to NADPH.</text>
</comment>
<accession>A0A941HRD2</accession>
<dbReference type="NCBIfam" id="NF006765">
    <property type="entry name" value="PRK09287.1"/>
    <property type="match status" value="1"/>
</dbReference>
<feature type="binding site" description="in other chain" evidence="12">
    <location>
        <position position="262"/>
    </location>
    <ligand>
        <name>substrate</name>
        <note>ligand shared between dimeric partners</note>
    </ligand>
</feature>
<evidence type="ECO:0000313" key="17">
    <source>
        <dbReference type="Proteomes" id="UP000675379"/>
    </source>
</evidence>